<feature type="region of interest" description="Disordered" evidence="1">
    <location>
        <begin position="227"/>
        <end position="248"/>
    </location>
</feature>
<comment type="caution">
    <text evidence="2">The sequence shown here is derived from an EMBL/GenBank/DDBJ whole genome shotgun (WGS) entry which is preliminary data.</text>
</comment>
<feature type="compositionally biased region" description="Basic and acidic residues" evidence="1">
    <location>
        <begin position="913"/>
        <end position="925"/>
    </location>
</feature>
<reference evidence="2 3" key="1">
    <citation type="journal article" date="2018" name="MBio">
        <title>Comparative Genomics Reveals the Core Gene Toolbox for the Fungus-Insect Symbiosis.</title>
        <authorList>
            <person name="Wang Y."/>
            <person name="Stata M."/>
            <person name="Wang W."/>
            <person name="Stajich J.E."/>
            <person name="White M.M."/>
            <person name="Moncalvo J.M."/>
        </authorList>
    </citation>
    <scope>NUCLEOTIDE SEQUENCE [LARGE SCALE GENOMIC DNA]</scope>
    <source>
        <strain evidence="2 3">AUS-126-30</strain>
    </source>
</reference>
<evidence type="ECO:0000313" key="2">
    <source>
        <dbReference type="EMBL" id="PWA02177.1"/>
    </source>
</evidence>
<organism evidence="2 3">
    <name type="scientific">Smittium angustum</name>
    <dbReference type="NCBI Taxonomy" id="133377"/>
    <lineage>
        <taxon>Eukaryota</taxon>
        <taxon>Fungi</taxon>
        <taxon>Fungi incertae sedis</taxon>
        <taxon>Zoopagomycota</taxon>
        <taxon>Kickxellomycotina</taxon>
        <taxon>Harpellomycetes</taxon>
        <taxon>Harpellales</taxon>
        <taxon>Legeriomycetaceae</taxon>
        <taxon>Smittium</taxon>
    </lineage>
</organism>
<feature type="compositionally biased region" description="Polar residues" evidence="1">
    <location>
        <begin position="131"/>
        <end position="142"/>
    </location>
</feature>
<feature type="region of interest" description="Disordered" evidence="1">
    <location>
        <begin position="1"/>
        <end position="24"/>
    </location>
</feature>
<feature type="region of interest" description="Disordered" evidence="1">
    <location>
        <begin position="913"/>
        <end position="935"/>
    </location>
</feature>
<feature type="region of interest" description="Disordered" evidence="1">
    <location>
        <begin position="129"/>
        <end position="158"/>
    </location>
</feature>
<proteinExistence type="predicted"/>
<keyword evidence="3" id="KW-1185">Reference proteome</keyword>
<feature type="compositionally biased region" description="Acidic residues" evidence="1">
    <location>
        <begin position="926"/>
        <end position="935"/>
    </location>
</feature>
<feature type="region of interest" description="Disordered" evidence="1">
    <location>
        <begin position="948"/>
        <end position="972"/>
    </location>
</feature>
<feature type="region of interest" description="Disordered" evidence="1">
    <location>
        <begin position="458"/>
        <end position="477"/>
    </location>
</feature>
<dbReference type="EMBL" id="MBFU01000101">
    <property type="protein sequence ID" value="PWA02177.1"/>
    <property type="molecule type" value="Genomic_DNA"/>
</dbReference>
<evidence type="ECO:0000313" key="3">
    <source>
        <dbReference type="Proteomes" id="UP000245591"/>
    </source>
</evidence>
<accession>A0A2U1JAP3</accession>
<feature type="region of interest" description="Disordered" evidence="1">
    <location>
        <begin position="1074"/>
        <end position="1097"/>
    </location>
</feature>
<dbReference type="AlphaFoldDB" id="A0A2U1JAP3"/>
<gene>
    <name evidence="2" type="ORF">BB558_001691</name>
</gene>
<name>A0A2U1JAP3_SMIAN</name>
<protein>
    <submittedName>
        <fullName evidence="2">Uncharacterized protein</fullName>
    </submittedName>
</protein>
<sequence length="1220" mass="141252">MFKPQNSTSALQKNSNNTSASLSSFNKNIKTPTLKTAFPTKKGSIPNYYLIKKNPRPKKTPQNSSIFGLLARQHTISTLLTDLKLKNKIYSVNTKRSLHTNIQTINHSKNPSSEILSNSIQNISEEPMLNTIPSKNPFASQTDTKKTHGDDSSDQDLNSVPKIQLSLETQLGDTKTENKAYFSEKEPLDPTFGDTINKETNANINIETVENIEPVFDSGIKSFVQQQKPSTSCQQTPKTKTKEFSNNLQDRKQIKISGSSQNLDMLAYVTSHSEMKQNINDSNQNISPASLSGFSNIQKNLMTFSSDSQFEDITQDTLPITKETENSSFNYSDQAQTSGDESWKKSFFETASILYKDSVFPKRHSDEKNSRSVEDPRKNFQNMPFYMSKNVDVLASPTPLKRKSKRNTNGNIEHQTPLIFNRLEPKENQPIFKPEENYKNKFDENVLSTENHNTLFQENKKYKNYSPNNWPETPIKTNKVDISQDNDESNKLQKDINISPVKNITPIDIKPKADVVNFEDNTDQEYSSSLIIASFKSLKNRTSSLSANKSEYHTPRNREMRQKNTKYPNTINVIKSYTNDGYFHKNSYFRGNNNYTEHSDFLKKRSREKISLKTPVYKFGENLYNYSEESESTETDEECASLEPFTSPAKYRNRCTNPFQQSAKATNTPIQKIDIRYRTFHENEFKTISCTVPNYVIRNPSISEYNTQILPRPQHVKTSTLLLPKPPLVPLSKTPNKSHSDYYRIIDPRTHQTRSENRNKYYGHNQNMRSPSYILPHLQQEPGNMYHENKEILKTPLKERINQPYASSSGPGIIRDSEFSVPKERVKWNLSSSRVESGRFHDPGKVRFIEREYIDRHKSLQTKTHLKGNNNHIAIKFIKHYAIKDGKDLTVDEMYDRQVFDFISRHKKENLAKNKMDKSVKKEIQQSDEDTESDEDLKGLVKKWYDGKHKTKNSDKPTEKTSFENQKEIEAQNKNDDERVYKYAKIGQLDTFSYFELKNKFENYKASNSFQESFIDRNQNPFVDARFYRHHNEISRNTTLNKSGHINEPVGYEFRHHQGEESYPNSYNFAEKSGFGDTSLSSRNKRARSKSYNTINNDSYQSNSGMFEYYEQTGKHKDYGTSKDEPARRRSYTSRDSYEFVPVGSGRIGIYHGHENEYSQGNRGMFLRSRSSYTRPVKKYSFELDFQTEARAGNLKNGTPFYINSPRSQEYVRLRKLKLN</sequence>
<evidence type="ECO:0000256" key="1">
    <source>
        <dbReference type="SAM" id="MobiDB-lite"/>
    </source>
</evidence>
<dbReference type="Proteomes" id="UP000245591">
    <property type="component" value="Unassembled WGS sequence"/>
</dbReference>